<dbReference type="AlphaFoldDB" id="A0A1H6LYF0"/>
<dbReference type="GO" id="GO:0016020">
    <property type="term" value="C:membrane"/>
    <property type="evidence" value="ECO:0007669"/>
    <property type="project" value="GOC"/>
</dbReference>
<keyword evidence="2 6" id="KW-0441">Lipid A biosynthesis</keyword>
<dbReference type="GO" id="GO:0009245">
    <property type="term" value="P:lipid A biosynthetic process"/>
    <property type="evidence" value="ECO:0007669"/>
    <property type="project" value="UniProtKB-UniRule"/>
</dbReference>
<dbReference type="GO" id="GO:0005737">
    <property type="term" value="C:cytoplasm"/>
    <property type="evidence" value="ECO:0007669"/>
    <property type="project" value="UniProtKB-SubCell"/>
</dbReference>
<dbReference type="UniPathway" id="UPA00359">
    <property type="reaction ID" value="UER00477"/>
</dbReference>
<dbReference type="NCBIfam" id="TIGR01852">
    <property type="entry name" value="lipid_A_lpxA"/>
    <property type="match status" value="1"/>
</dbReference>
<dbReference type="InterPro" id="IPR001451">
    <property type="entry name" value="Hexapep"/>
</dbReference>
<sequence>MPEESYNVIHPTAVIEASAKLGNNVKIGPLCYIGHNVVLGDDCILESHVVIKGPSTIGKGNHFFQFASIGEACQDKKYKGEATELIVGDYNVFREGCSVHRGTVQDQGKTIIGNHNLFMNTTHIAHDCVIGNHTIFASSAQAAGHVHVGDWAILGGMTGVHQFVHIGAHSFCGGGSIVLKDVPPYLMVHGAPCVPGGINTEGLKRRGYNSEALLEIRRAYKEVYRKGQTVAEALAALQDRAAEVPELKLFTDFIANASRGIVR</sequence>
<dbReference type="NCBIfam" id="NF003657">
    <property type="entry name" value="PRK05289.1"/>
    <property type="match status" value="1"/>
</dbReference>
<dbReference type="InterPro" id="IPR029098">
    <property type="entry name" value="Acetyltransf_C"/>
</dbReference>
<accession>A0A1H6LYF0</accession>
<organism evidence="8 9">
    <name type="scientific">Rheinheimera pacifica</name>
    <dbReference type="NCBI Taxonomy" id="173990"/>
    <lineage>
        <taxon>Bacteria</taxon>
        <taxon>Pseudomonadati</taxon>
        <taxon>Pseudomonadota</taxon>
        <taxon>Gammaproteobacteria</taxon>
        <taxon>Chromatiales</taxon>
        <taxon>Chromatiaceae</taxon>
        <taxon>Rheinheimera</taxon>
    </lineage>
</organism>
<keyword evidence="9" id="KW-1185">Reference proteome</keyword>
<feature type="domain" description="UDP N-acetylglucosamine O-acyltransferase C-terminal" evidence="7">
    <location>
        <begin position="181"/>
        <end position="262"/>
    </location>
</feature>
<dbReference type="Proteomes" id="UP000199371">
    <property type="component" value="Unassembled WGS sequence"/>
</dbReference>
<dbReference type="Gene3D" id="1.20.1180.10">
    <property type="entry name" value="Udp N-acetylglucosamine O-acyltransferase, C-terminal domain"/>
    <property type="match status" value="1"/>
</dbReference>
<evidence type="ECO:0000256" key="4">
    <source>
        <dbReference type="ARBA" id="ARBA00023098"/>
    </source>
</evidence>
<dbReference type="InterPro" id="IPR037157">
    <property type="entry name" value="Acetyltransf_C_sf"/>
</dbReference>
<evidence type="ECO:0000256" key="6">
    <source>
        <dbReference type="HAMAP-Rule" id="MF_00387"/>
    </source>
</evidence>
<comment type="subcellular location">
    <subcellularLocation>
        <location evidence="6">Cytoplasm</location>
    </subcellularLocation>
</comment>
<evidence type="ECO:0000256" key="5">
    <source>
        <dbReference type="ARBA" id="ARBA00023315"/>
    </source>
</evidence>
<evidence type="ECO:0000259" key="7">
    <source>
        <dbReference type="Pfam" id="PF13720"/>
    </source>
</evidence>
<dbReference type="CDD" id="cd03351">
    <property type="entry name" value="LbH_UDP-GlcNAc_AT"/>
    <property type="match status" value="1"/>
</dbReference>
<comment type="catalytic activity">
    <reaction evidence="6">
        <text>a (3R)-hydroxyacyl-[ACP] + UDP-N-acetyl-alpha-D-glucosamine = a UDP-3-O-[(3R)-3-hydroxyacyl]-N-acetyl-alpha-D-glucosamine + holo-[ACP]</text>
        <dbReference type="Rhea" id="RHEA:67812"/>
        <dbReference type="Rhea" id="RHEA-COMP:9685"/>
        <dbReference type="Rhea" id="RHEA-COMP:9945"/>
        <dbReference type="ChEBI" id="CHEBI:57705"/>
        <dbReference type="ChEBI" id="CHEBI:64479"/>
        <dbReference type="ChEBI" id="CHEBI:78827"/>
        <dbReference type="ChEBI" id="CHEBI:173225"/>
        <dbReference type="EC" id="2.3.1.129"/>
    </reaction>
</comment>
<keyword evidence="3 6" id="KW-0808">Transferase</keyword>
<evidence type="ECO:0000256" key="3">
    <source>
        <dbReference type="ARBA" id="ARBA00022679"/>
    </source>
</evidence>
<dbReference type="GO" id="GO:0008780">
    <property type="term" value="F:acyl-[acyl-carrier-protein]-UDP-N-acetylglucosamine O-acyltransferase activity"/>
    <property type="evidence" value="ECO:0007669"/>
    <property type="project" value="UniProtKB-UniRule"/>
</dbReference>
<comment type="pathway">
    <text evidence="6">Glycolipid biosynthesis; lipid IV(A) biosynthesis; lipid IV(A) from (3R)-3-hydroxytetradecanoyl-[acyl-carrier-protein] and UDP-N-acetyl-alpha-D-glucosamine: step 1/6.</text>
</comment>
<dbReference type="HAMAP" id="MF_00387">
    <property type="entry name" value="LpxA"/>
    <property type="match status" value="1"/>
</dbReference>
<dbReference type="InterPro" id="IPR011004">
    <property type="entry name" value="Trimer_LpxA-like_sf"/>
</dbReference>
<evidence type="ECO:0000313" key="9">
    <source>
        <dbReference type="Proteomes" id="UP000199371"/>
    </source>
</evidence>
<comment type="function">
    <text evidence="6">Involved in the biosynthesis of lipid A, a phosphorylated glycolipid that anchors the lipopolysaccharide to the outer membrane of the cell.</text>
</comment>
<dbReference type="Pfam" id="PF00132">
    <property type="entry name" value="Hexapep"/>
    <property type="match status" value="1"/>
</dbReference>
<keyword evidence="4 6" id="KW-0443">Lipid metabolism</keyword>
<dbReference type="InterPro" id="IPR010137">
    <property type="entry name" value="Lipid_A_LpxA"/>
</dbReference>
<dbReference type="PANTHER" id="PTHR43480:SF1">
    <property type="entry name" value="ACYL-[ACYL-CARRIER-PROTEIN]--UDP-N-ACETYLGLUCOSAMINE O-ACYLTRANSFERASE, MITOCHONDRIAL-RELATED"/>
    <property type="match status" value="1"/>
</dbReference>
<evidence type="ECO:0000256" key="2">
    <source>
        <dbReference type="ARBA" id="ARBA00022556"/>
    </source>
</evidence>
<dbReference type="RefSeq" id="WP_245728314.1">
    <property type="nucleotide sequence ID" value="NZ_FNXF01000007.1"/>
</dbReference>
<evidence type="ECO:0000256" key="1">
    <source>
        <dbReference type="ARBA" id="ARBA00022516"/>
    </source>
</evidence>
<keyword evidence="6" id="KW-0677">Repeat</keyword>
<dbReference type="EMBL" id="FNXF01000007">
    <property type="protein sequence ID" value="SEH91484.1"/>
    <property type="molecule type" value="Genomic_DNA"/>
</dbReference>
<dbReference type="PANTHER" id="PTHR43480">
    <property type="entry name" value="ACYL-[ACYL-CARRIER-PROTEIN]--UDP-N-ACETYLGLUCOSAMINE O-ACYLTRANSFERASE"/>
    <property type="match status" value="1"/>
</dbReference>
<proteinExistence type="inferred from homology"/>
<protein>
    <recommendedName>
        <fullName evidence="6">Acyl-[acyl-carrier-protein]--UDP-N-acetylglucosamine O-acyltransferase</fullName>
        <shortName evidence="6">UDP-N-acetylglucosamine acyltransferase</shortName>
        <ecNumber evidence="6">2.3.1.129</ecNumber>
    </recommendedName>
</protein>
<dbReference type="Gene3D" id="2.160.10.10">
    <property type="entry name" value="Hexapeptide repeat proteins"/>
    <property type="match status" value="1"/>
</dbReference>
<keyword evidence="6" id="KW-0963">Cytoplasm</keyword>
<comment type="subunit">
    <text evidence="6">Homotrimer.</text>
</comment>
<reference evidence="9" key="1">
    <citation type="submission" date="2016-10" db="EMBL/GenBank/DDBJ databases">
        <authorList>
            <person name="Varghese N."/>
            <person name="Submissions S."/>
        </authorList>
    </citation>
    <scope>NUCLEOTIDE SEQUENCE [LARGE SCALE GENOMIC DNA]</scope>
    <source>
        <strain evidence="9">DSM 17616</strain>
    </source>
</reference>
<comment type="similarity">
    <text evidence="6">Belongs to the transferase hexapeptide repeat family. LpxA subfamily.</text>
</comment>
<evidence type="ECO:0000313" key="8">
    <source>
        <dbReference type="EMBL" id="SEH91484.1"/>
    </source>
</evidence>
<dbReference type="SUPFAM" id="SSF51161">
    <property type="entry name" value="Trimeric LpxA-like enzymes"/>
    <property type="match status" value="1"/>
</dbReference>
<dbReference type="PIRSF" id="PIRSF000456">
    <property type="entry name" value="UDP-GlcNAc_acltr"/>
    <property type="match status" value="1"/>
</dbReference>
<dbReference type="Pfam" id="PF13720">
    <property type="entry name" value="Acetyltransf_11"/>
    <property type="match status" value="1"/>
</dbReference>
<gene>
    <name evidence="6" type="primary">lpxA</name>
    <name evidence="8" type="ORF">SAMN05660691_02108</name>
</gene>
<dbReference type="EC" id="2.3.1.129" evidence="6"/>
<dbReference type="STRING" id="173990.SAMN05660691_02108"/>
<name>A0A1H6LYF0_9GAMM</name>
<keyword evidence="1 6" id="KW-0444">Lipid biosynthesis</keyword>
<keyword evidence="5 6" id="KW-0012">Acyltransferase</keyword>